<dbReference type="InterPro" id="IPR000210">
    <property type="entry name" value="BTB/POZ_dom"/>
</dbReference>
<protein>
    <recommendedName>
        <fullName evidence="1">BTB domain-containing protein</fullName>
    </recommendedName>
</protein>
<proteinExistence type="predicted"/>
<dbReference type="Pfam" id="PF00651">
    <property type="entry name" value="BTB"/>
    <property type="match status" value="1"/>
</dbReference>
<comment type="caution">
    <text evidence="2">The sequence shown here is derived from an EMBL/GenBank/DDBJ whole genome shotgun (WGS) entry which is preliminary data.</text>
</comment>
<organism evidence="2 3">
    <name type="scientific">Tegillarca granosa</name>
    <name type="common">Malaysian cockle</name>
    <name type="synonym">Anadara granosa</name>
    <dbReference type="NCBI Taxonomy" id="220873"/>
    <lineage>
        <taxon>Eukaryota</taxon>
        <taxon>Metazoa</taxon>
        <taxon>Spiralia</taxon>
        <taxon>Lophotrochozoa</taxon>
        <taxon>Mollusca</taxon>
        <taxon>Bivalvia</taxon>
        <taxon>Autobranchia</taxon>
        <taxon>Pteriomorphia</taxon>
        <taxon>Arcoida</taxon>
        <taxon>Arcoidea</taxon>
        <taxon>Arcidae</taxon>
        <taxon>Tegillarca</taxon>
    </lineage>
</organism>
<reference evidence="2 3" key="1">
    <citation type="submission" date="2022-12" db="EMBL/GenBank/DDBJ databases">
        <title>Chromosome-level genome of Tegillarca granosa.</title>
        <authorList>
            <person name="Kim J."/>
        </authorList>
    </citation>
    <scope>NUCLEOTIDE SEQUENCE [LARGE SCALE GENOMIC DNA]</scope>
    <source>
        <strain evidence="2">Teg-2019</strain>
        <tissue evidence="2">Adductor muscle</tissue>
    </source>
</reference>
<dbReference type="SUPFAM" id="SSF54695">
    <property type="entry name" value="POZ domain"/>
    <property type="match status" value="1"/>
</dbReference>
<gene>
    <name evidence="2" type="ORF">KUTeg_001492</name>
</gene>
<dbReference type="InterPro" id="IPR011333">
    <property type="entry name" value="SKP1/BTB/POZ_sf"/>
</dbReference>
<accession>A0ABQ9FVZ6</accession>
<dbReference type="Gene3D" id="3.30.710.10">
    <property type="entry name" value="Potassium Channel Kv1.1, Chain A"/>
    <property type="match status" value="2"/>
</dbReference>
<evidence type="ECO:0000259" key="1">
    <source>
        <dbReference type="PROSITE" id="PS50097"/>
    </source>
</evidence>
<feature type="domain" description="BTB" evidence="1">
    <location>
        <begin position="68"/>
        <end position="138"/>
    </location>
</feature>
<dbReference type="PROSITE" id="PS50097">
    <property type="entry name" value="BTB"/>
    <property type="match status" value="1"/>
</dbReference>
<dbReference type="Proteomes" id="UP001217089">
    <property type="component" value="Unassembled WGS sequence"/>
</dbReference>
<sequence>MESISTELVVSKENGHYTNGDIGGVHMGLETIEISRTVAKKSFIPLPIKSISSTDDRASTFLQASDTSDMRLVVDGRPLYVSRVVLSLISPVFKEDFDTQSRQKMLKLAVEYKVVTLQQRCEHFLLDQLQKNPKKLAPDKLILYMHLAETYNLEEVKNLSFDVATRTSSDLLENTEGFWNLPHVVTSSLFVQRLKLFEQAGKKINKKLNEAETHCSLYHKNERWGDMLCNKCMAAVGKVAATEITQL</sequence>
<evidence type="ECO:0000313" key="2">
    <source>
        <dbReference type="EMBL" id="KAJ8319905.1"/>
    </source>
</evidence>
<keyword evidence="3" id="KW-1185">Reference proteome</keyword>
<evidence type="ECO:0000313" key="3">
    <source>
        <dbReference type="Proteomes" id="UP001217089"/>
    </source>
</evidence>
<dbReference type="EMBL" id="JARBDR010000141">
    <property type="protein sequence ID" value="KAJ8319905.1"/>
    <property type="molecule type" value="Genomic_DNA"/>
</dbReference>
<name>A0ABQ9FVZ6_TEGGR</name>